<evidence type="ECO:0000259" key="11">
    <source>
        <dbReference type="Pfam" id="PF02880"/>
    </source>
</evidence>
<dbReference type="Pfam" id="PF02880">
    <property type="entry name" value="PGM_PMM_III"/>
    <property type="match status" value="1"/>
</dbReference>
<dbReference type="Gene3D" id="3.30.310.50">
    <property type="entry name" value="Alpha-D-phosphohexomutase, C-terminal domain"/>
    <property type="match status" value="1"/>
</dbReference>
<evidence type="ECO:0000256" key="3">
    <source>
        <dbReference type="ARBA" id="ARBA00022553"/>
    </source>
</evidence>
<evidence type="ECO:0000313" key="13">
    <source>
        <dbReference type="Proteomes" id="UP001228113"/>
    </source>
</evidence>
<dbReference type="RefSeq" id="WP_243334694.1">
    <property type="nucleotide sequence ID" value="NZ_AP027081.1"/>
</dbReference>
<dbReference type="InterPro" id="IPR050060">
    <property type="entry name" value="Phosphoglucosamine_mutase"/>
</dbReference>
<comment type="cofactor">
    <cofactor evidence="1">
        <name>Mg(2+)</name>
        <dbReference type="ChEBI" id="CHEBI:18420"/>
    </cofactor>
</comment>
<name>A0AA48KFL6_9BACT</name>
<dbReference type="Pfam" id="PF00408">
    <property type="entry name" value="PGM_PMM_IV"/>
    <property type="match status" value="1"/>
</dbReference>
<dbReference type="PANTHER" id="PTHR42946:SF1">
    <property type="entry name" value="PHOSPHOGLUCOMUTASE (ALPHA-D-GLUCOSE-1,6-BISPHOSPHATE-DEPENDENT)"/>
    <property type="match status" value="1"/>
</dbReference>
<protein>
    <submittedName>
        <fullName evidence="12">Phosphoglucosamine mutase</fullName>
    </submittedName>
</protein>
<dbReference type="Proteomes" id="UP001228113">
    <property type="component" value="Chromosome"/>
</dbReference>
<accession>A0AA48KFL6</accession>
<evidence type="ECO:0000256" key="4">
    <source>
        <dbReference type="ARBA" id="ARBA00022723"/>
    </source>
</evidence>
<dbReference type="Pfam" id="PF02878">
    <property type="entry name" value="PGM_PMM_I"/>
    <property type="match status" value="1"/>
</dbReference>
<evidence type="ECO:0000259" key="8">
    <source>
        <dbReference type="Pfam" id="PF00408"/>
    </source>
</evidence>
<evidence type="ECO:0000256" key="2">
    <source>
        <dbReference type="ARBA" id="ARBA00010231"/>
    </source>
</evidence>
<dbReference type="InterPro" id="IPR016066">
    <property type="entry name" value="A-D-PHexomutase_CS"/>
</dbReference>
<evidence type="ECO:0000259" key="10">
    <source>
        <dbReference type="Pfam" id="PF02879"/>
    </source>
</evidence>
<dbReference type="GO" id="GO:0006048">
    <property type="term" value="P:UDP-N-acetylglucosamine biosynthetic process"/>
    <property type="evidence" value="ECO:0007669"/>
    <property type="project" value="TreeGrafter"/>
</dbReference>
<dbReference type="GO" id="GO:0004615">
    <property type="term" value="F:phosphomannomutase activity"/>
    <property type="evidence" value="ECO:0007669"/>
    <property type="project" value="TreeGrafter"/>
</dbReference>
<dbReference type="InterPro" id="IPR036900">
    <property type="entry name" value="A-D-PHexomutase_C_sf"/>
</dbReference>
<dbReference type="GO" id="GO:0005975">
    <property type="term" value="P:carbohydrate metabolic process"/>
    <property type="evidence" value="ECO:0007669"/>
    <property type="project" value="InterPro"/>
</dbReference>
<evidence type="ECO:0000256" key="6">
    <source>
        <dbReference type="ARBA" id="ARBA00023235"/>
    </source>
</evidence>
<evidence type="ECO:0000313" key="12">
    <source>
        <dbReference type="EMBL" id="BDU76583.1"/>
    </source>
</evidence>
<keyword evidence="5 7" id="KW-0460">Magnesium</keyword>
<dbReference type="Pfam" id="PF02879">
    <property type="entry name" value="PGM_PMM_II"/>
    <property type="match status" value="1"/>
</dbReference>
<dbReference type="GO" id="GO:0009252">
    <property type="term" value="P:peptidoglycan biosynthetic process"/>
    <property type="evidence" value="ECO:0007669"/>
    <property type="project" value="TreeGrafter"/>
</dbReference>
<dbReference type="Gene3D" id="3.40.120.10">
    <property type="entry name" value="Alpha-D-Glucose-1,6-Bisphosphate, subunit A, domain 3"/>
    <property type="match status" value="3"/>
</dbReference>
<keyword evidence="3" id="KW-0597">Phosphoprotein</keyword>
<reference evidence="12" key="1">
    <citation type="journal article" date="2023" name="Int. J. Syst. Evol. Microbiol.">
        <title>Mesoterricola silvestris gen. nov., sp. nov., Mesoterricola sediminis sp. nov., Geothrix oryzae sp. nov., Geothrix edaphica sp. nov., Geothrix rubra sp. nov., and Geothrix limicola sp. nov., six novel members of Acidobacteriota isolated from soils.</title>
        <authorList>
            <person name="Itoh H."/>
            <person name="Sugisawa Y."/>
            <person name="Mise K."/>
            <person name="Xu Z."/>
            <person name="Kuniyasu M."/>
            <person name="Ushijima N."/>
            <person name="Kawano K."/>
            <person name="Kobayashi E."/>
            <person name="Shiratori Y."/>
            <person name="Masuda Y."/>
            <person name="Senoo K."/>
        </authorList>
    </citation>
    <scope>NUCLEOTIDE SEQUENCE</scope>
    <source>
        <strain evidence="12">W786</strain>
    </source>
</reference>
<dbReference type="SUPFAM" id="SSF55957">
    <property type="entry name" value="Phosphoglucomutase, C-terminal domain"/>
    <property type="match status" value="1"/>
</dbReference>
<dbReference type="InterPro" id="IPR005843">
    <property type="entry name" value="A-D-PHexomutase_C"/>
</dbReference>
<dbReference type="InterPro" id="IPR016055">
    <property type="entry name" value="A-D-PHexomutase_a/b/a-I/II/III"/>
</dbReference>
<evidence type="ECO:0000256" key="1">
    <source>
        <dbReference type="ARBA" id="ARBA00001946"/>
    </source>
</evidence>
<evidence type="ECO:0000256" key="5">
    <source>
        <dbReference type="ARBA" id="ARBA00022842"/>
    </source>
</evidence>
<evidence type="ECO:0000259" key="9">
    <source>
        <dbReference type="Pfam" id="PF02878"/>
    </source>
</evidence>
<dbReference type="InterPro" id="IPR005844">
    <property type="entry name" value="A-D-PHexomutase_a/b/a-I"/>
</dbReference>
<comment type="similarity">
    <text evidence="2 7">Belongs to the phosphohexose mutase family.</text>
</comment>
<dbReference type="InterPro" id="IPR005841">
    <property type="entry name" value="Alpha-D-phosphohexomutase_SF"/>
</dbReference>
<dbReference type="PROSITE" id="PS00710">
    <property type="entry name" value="PGM_PMM"/>
    <property type="match status" value="1"/>
</dbReference>
<dbReference type="AlphaFoldDB" id="A0AA48KFL6"/>
<dbReference type="GO" id="GO:0005829">
    <property type="term" value="C:cytosol"/>
    <property type="evidence" value="ECO:0007669"/>
    <property type="project" value="TreeGrafter"/>
</dbReference>
<dbReference type="SUPFAM" id="SSF53738">
    <property type="entry name" value="Phosphoglucomutase, first 3 domains"/>
    <property type="match status" value="3"/>
</dbReference>
<keyword evidence="4 7" id="KW-0479">Metal-binding</keyword>
<proteinExistence type="inferred from homology"/>
<dbReference type="KEGG" id="msea:METESE_15410"/>
<dbReference type="PANTHER" id="PTHR42946">
    <property type="entry name" value="PHOSPHOHEXOSE MUTASE"/>
    <property type="match status" value="1"/>
</dbReference>
<feature type="domain" description="Alpha-D-phosphohexomutase C-terminal" evidence="8">
    <location>
        <begin position="362"/>
        <end position="425"/>
    </location>
</feature>
<organism evidence="12 13">
    <name type="scientific">Mesoterricola sediminis</name>
    <dbReference type="NCBI Taxonomy" id="2927980"/>
    <lineage>
        <taxon>Bacteria</taxon>
        <taxon>Pseudomonadati</taxon>
        <taxon>Acidobacteriota</taxon>
        <taxon>Holophagae</taxon>
        <taxon>Holophagales</taxon>
        <taxon>Holophagaceae</taxon>
        <taxon>Mesoterricola</taxon>
    </lineage>
</organism>
<keyword evidence="6" id="KW-0413">Isomerase</keyword>
<evidence type="ECO:0000256" key="7">
    <source>
        <dbReference type="RuleBase" id="RU004326"/>
    </source>
</evidence>
<feature type="domain" description="Alpha-D-phosphohexomutase alpha/beta/alpha" evidence="10">
    <location>
        <begin position="164"/>
        <end position="244"/>
    </location>
</feature>
<dbReference type="InterPro" id="IPR005846">
    <property type="entry name" value="A-D-PHexomutase_a/b/a-III"/>
</dbReference>
<feature type="domain" description="Alpha-D-phosphohexomutase alpha/beta/alpha" evidence="9">
    <location>
        <begin position="4"/>
        <end position="133"/>
    </location>
</feature>
<dbReference type="EMBL" id="AP027081">
    <property type="protein sequence ID" value="BDU76583.1"/>
    <property type="molecule type" value="Genomic_DNA"/>
</dbReference>
<gene>
    <name evidence="12" type="primary">glmM</name>
    <name evidence="12" type="ORF">METESE_15410</name>
</gene>
<sequence>MPLNYFGTDGVRGLAYESPLTLDEAARWGAAWARVAQERGIEEMVLGWDSRLSSRPLAEAFVSGMGDALRACVLGLVPTPAVAYAALARDRAWGLMISASHNPPEDNGIKGFDGKGEKLSEEDEEAVEEAFDALPPMQAAEIPLHLETALPLAYIRHLEPLELPEGFRVVVDCAHGATAPWAPRVILGGDVRWIGVPEDGARINVGVGSTHLDALAAEVRAAGAALGIAFDGDGDRCLMVDAQGEVVDGDQLLWLLARDLHAQGRPPQGVVGTVMTNAGLEAALQGLSIPFVRTPVGDKFMLRELGRRGWDLAAEASGHLIQKHVGPSGDGLATALAVLRALLRRPAADRWSWRFEPWPLRLVNIVARDRRPVEDCPALQEAMAALEAAHGADLRLVVRWSGTEPKLRLMVEARTQALMESAIADLEAAARADLAGIADSARL</sequence>
<dbReference type="GO" id="GO:0000287">
    <property type="term" value="F:magnesium ion binding"/>
    <property type="evidence" value="ECO:0007669"/>
    <property type="project" value="InterPro"/>
</dbReference>
<dbReference type="GO" id="GO:0008966">
    <property type="term" value="F:phosphoglucosamine mutase activity"/>
    <property type="evidence" value="ECO:0007669"/>
    <property type="project" value="TreeGrafter"/>
</dbReference>
<dbReference type="PRINTS" id="PR00509">
    <property type="entry name" value="PGMPMM"/>
</dbReference>
<keyword evidence="13" id="KW-1185">Reference proteome</keyword>
<feature type="domain" description="Alpha-D-phosphohexomutase alpha/beta/alpha" evidence="11">
    <location>
        <begin position="248"/>
        <end position="345"/>
    </location>
</feature>
<dbReference type="InterPro" id="IPR005845">
    <property type="entry name" value="A-D-PHexomutase_a/b/a-II"/>
</dbReference>